<feature type="transmembrane region" description="Helical" evidence="1">
    <location>
        <begin position="43"/>
        <end position="66"/>
    </location>
</feature>
<organism evidence="2 3">
    <name type="scientific">Umezawaea endophytica</name>
    <dbReference type="NCBI Taxonomy" id="1654476"/>
    <lineage>
        <taxon>Bacteria</taxon>
        <taxon>Bacillati</taxon>
        <taxon>Actinomycetota</taxon>
        <taxon>Actinomycetes</taxon>
        <taxon>Pseudonocardiales</taxon>
        <taxon>Pseudonocardiaceae</taxon>
        <taxon>Umezawaea</taxon>
    </lineage>
</organism>
<keyword evidence="1" id="KW-1133">Transmembrane helix</keyword>
<keyword evidence="3" id="KW-1185">Reference proteome</keyword>
<dbReference type="RefSeq" id="WP_259627637.1">
    <property type="nucleotide sequence ID" value="NZ_JANYMP010000022.1"/>
</dbReference>
<name>A0A9X2VT52_9PSEU</name>
<evidence type="ECO:0000313" key="3">
    <source>
        <dbReference type="Proteomes" id="UP001141259"/>
    </source>
</evidence>
<reference evidence="2" key="1">
    <citation type="submission" date="2022-08" db="EMBL/GenBank/DDBJ databases">
        <authorList>
            <person name="Tistechok S."/>
            <person name="Samborskyy M."/>
            <person name="Roman I."/>
        </authorList>
    </citation>
    <scope>NUCLEOTIDE SEQUENCE</scope>
    <source>
        <strain evidence="2">DSM 103496</strain>
    </source>
</reference>
<protein>
    <submittedName>
        <fullName evidence="2">Uncharacterized protein</fullName>
    </submittedName>
</protein>
<accession>A0A9X2VT52</accession>
<sequence length="225" mass="23388">MTVDLDDELRRLFQDQRLDIPVKPGADDAVVTGARRVRRRRRALASAGSAFAVAALVAGGVALAGLGGPTSMPPAGPAPSTVTKTVSVEPSTPVSGSVGYGVLKLGMAEADAVSTGFLTRGPDDSLGCHTYFTQGHPDAVGAVVISPTAGVVRITLPDDAKTSMGISVGASVADLKARYPKAVEHDFGFTVTANGTPSWVYVFLVESEAVTRIRMQLDTRECFLT</sequence>
<keyword evidence="1" id="KW-0472">Membrane</keyword>
<dbReference type="EMBL" id="JANYMP010000022">
    <property type="protein sequence ID" value="MCS7482156.1"/>
    <property type="molecule type" value="Genomic_DNA"/>
</dbReference>
<gene>
    <name evidence="2" type="ORF">NZH93_35365</name>
</gene>
<proteinExistence type="predicted"/>
<keyword evidence="1" id="KW-0812">Transmembrane</keyword>
<dbReference type="Proteomes" id="UP001141259">
    <property type="component" value="Unassembled WGS sequence"/>
</dbReference>
<comment type="caution">
    <text evidence="2">The sequence shown here is derived from an EMBL/GenBank/DDBJ whole genome shotgun (WGS) entry which is preliminary data.</text>
</comment>
<dbReference type="AlphaFoldDB" id="A0A9X2VT52"/>
<evidence type="ECO:0000256" key="1">
    <source>
        <dbReference type="SAM" id="Phobius"/>
    </source>
</evidence>
<evidence type="ECO:0000313" key="2">
    <source>
        <dbReference type="EMBL" id="MCS7482156.1"/>
    </source>
</evidence>